<evidence type="ECO:0000256" key="1">
    <source>
        <dbReference type="ARBA" id="ARBA00001541"/>
    </source>
</evidence>
<dbReference type="InterPro" id="IPR029063">
    <property type="entry name" value="SAM-dependent_MTases_sf"/>
</dbReference>
<evidence type="ECO:0000256" key="5">
    <source>
        <dbReference type="ARBA" id="ARBA00022691"/>
    </source>
</evidence>
<dbReference type="InterPro" id="IPR000780">
    <property type="entry name" value="CheR_MeTrfase"/>
</dbReference>
<dbReference type="PRINTS" id="PR00996">
    <property type="entry name" value="CHERMTFRASE"/>
</dbReference>
<dbReference type="CDD" id="cd02440">
    <property type="entry name" value="AdoMet_MTases"/>
    <property type="match status" value="1"/>
</dbReference>
<organism evidence="7 8">
    <name type="scientific">Marinimicrobium koreense</name>
    <dbReference type="NCBI Taxonomy" id="306545"/>
    <lineage>
        <taxon>Bacteria</taxon>
        <taxon>Pseudomonadati</taxon>
        <taxon>Pseudomonadota</taxon>
        <taxon>Gammaproteobacteria</taxon>
        <taxon>Cellvibrionales</taxon>
        <taxon>Cellvibrionaceae</taxon>
        <taxon>Marinimicrobium</taxon>
    </lineage>
</organism>
<proteinExistence type="predicted"/>
<dbReference type="RefSeq" id="WP_024461423.1">
    <property type="nucleotide sequence ID" value="NZ_JBHYFO010000005.1"/>
</dbReference>
<keyword evidence="8" id="KW-1185">Reference proteome</keyword>
<reference evidence="7 8" key="1">
    <citation type="submission" date="2018-11" db="EMBL/GenBank/DDBJ databases">
        <title>Genomic Encyclopedia of Type Strains, Phase IV (KMG-IV): sequencing the most valuable type-strain genomes for metagenomic binning, comparative biology and taxonomic classification.</title>
        <authorList>
            <person name="Goeker M."/>
        </authorList>
    </citation>
    <scope>NUCLEOTIDE SEQUENCE [LARGE SCALE GENOMIC DNA]</scope>
    <source>
        <strain evidence="7 8">DSM 16974</strain>
    </source>
</reference>
<keyword evidence="3 7" id="KW-0489">Methyltransferase</keyword>
<dbReference type="PANTHER" id="PTHR24422">
    <property type="entry name" value="CHEMOTAXIS PROTEIN METHYLTRANSFERASE"/>
    <property type="match status" value="1"/>
</dbReference>
<dbReference type="OrthoDB" id="9816309at2"/>
<dbReference type="EC" id="2.1.1.80" evidence="2"/>
<dbReference type="Gene3D" id="3.40.50.150">
    <property type="entry name" value="Vaccinia Virus protein VP39"/>
    <property type="match status" value="1"/>
</dbReference>
<dbReference type="InterPro" id="IPR022642">
    <property type="entry name" value="CheR_C"/>
</dbReference>
<evidence type="ECO:0000256" key="2">
    <source>
        <dbReference type="ARBA" id="ARBA00012534"/>
    </source>
</evidence>
<dbReference type="GO" id="GO:0032259">
    <property type="term" value="P:methylation"/>
    <property type="evidence" value="ECO:0007669"/>
    <property type="project" value="UniProtKB-KW"/>
</dbReference>
<dbReference type="Gene3D" id="1.10.155.10">
    <property type="entry name" value="Chemotaxis receptor methyltransferase CheR, N-terminal domain"/>
    <property type="match status" value="1"/>
</dbReference>
<evidence type="ECO:0000256" key="4">
    <source>
        <dbReference type="ARBA" id="ARBA00022679"/>
    </source>
</evidence>
<comment type="catalytic activity">
    <reaction evidence="1">
        <text>L-glutamyl-[protein] + S-adenosyl-L-methionine = [protein]-L-glutamate 5-O-methyl ester + S-adenosyl-L-homocysteine</text>
        <dbReference type="Rhea" id="RHEA:24452"/>
        <dbReference type="Rhea" id="RHEA-COMP:10208"/>
        <dbReference type="Rhea" id="RHEA-COMP:10311"/>
        <dbReference type="ChEBI" id="CHEBI:29973"/>
        <dbReference type="ChEBI" id="CHEBI:57856"/>
        <dbReference type="ChEBI" id="CHEBI:59789"/>
        <dbReference type="ChEBI" id="CHEBI:82795"/>
        <dbReference type="EC" id="2.1.1.80"/>
    </reaction>
</comment>
<evidence type="ECO:0000313" key="8">
    <source>
        <dbReference type="Proteomes" id="UP000273643"/>
    </source>
</evidence>
<dbReference type="SUPFAM" id="SSF53335">
    <property type="entry name" value="S-adenosyl-L-methionine-dependent methyltransferases"/>
    <property type="match status" value="1"/>
</dbReference>
<feature type="domain" description="CheR-type methyltransferase" evidence="6">
    <location>
        <begin position="4"/>
        <end position="282"/>
    </location>
</feature>
<dbReference type="InterPro" id="IPR036804">
    <property type="entry name" value="CheR_N_sf"/>
</dbReference>
<comment type="caution">
    <text evidence="7">The sequence shown here is derived from an EMBL/GenBank/DDBJ whole genome shotgun (WGS) entry which is preliminary data.</text>
</comment>
<dbReference type="SUPFAM" id="SSF47757">
    <property type="entry name" value="Chemotaxis receptor methyltransferase CheR, N-terminal domain"/>
    <property type="match status" value="1"/>
</dbReference>
<dbReference type="SMART" id="SM00138">
    <property type="entry name" value="MeTrc"/>
    <property type="match status" value="1"/>
</dbReference>
<gene>
    <name evidence="7" type="ORF">EDC38_2077</name>
</gene>
<evidence type="ECO:0000259" key="6">
    <source>
        <dbReference type="PROSITE" id="PS50123"/>
    </source>
</evidence>
<dbReference type="PANTHER" id="PTHR24422:SF19">
    <property type="entry name" value="CHEMOTAXIS PROTEIN METHYLTRANSFERASE"/>
    <property type="match status" value="1"/>
</dbReference>
<dbReference type="GO" id="GO:0008983">
    <property type="term" value="F:protein-glutamate O-methyltransferase activity"/>
    <property type="evidence" value="ECO:0007669"/>
    <property type="project" value="UniProtKB-EC"/>
</dbReference>
<dbReference type="EMBL" id="RJUK01000001">
    <property type="protein sequence ID" value="ROQ21453.1"/>
    <property type="molecule type" value="Genomic_DNA"/>
</dbReference>
<sequence length="287" mass="33536">MVWSLQAPTDLSESQFVQWSKLLEERTGIQLSTQQKTLLQSQVAIRMRELGCEDYNQYFHDVTDGLTGLMEWSVLVDRLTVKETSFFRHRPSLEYVRRFLQHRIDNRQLDNSFDIWSVGCASGEEPYSLAMVANDCFELANLAPYYGITATDISQSALNQARRARYPQRKLEPLYPEEVQRYLTRTDDGQFEVAGKLRDRVCFSQGNITRIRTMPVIKMDVIFCQNLLVYFRRWLRRDILNAFADRLKPGGVLIIGLGEAVDWEHPELRRVVGDEVQAYVREERQKQ</sequence>
<evidence type="ECO:0000313" key="7">
    <source>
        <dbReference type="EMBL" id="ROQ21453.1"/>
    </source>
</evidence>
<dbReference type="Pfam" id="PF03705">
    <property type="entry name" value="CheR_N"/>
    <property type="match status" value="1"/>
</dbReference>
<keyword evidence="4 7" id="KW-0808">Transferase</keyword>
<evidence type="ECO:0000256" key="3">
    <source>
        <dbReference type="ARBA" id="ARBA00022603"/>
    </source>
</evidence>
<dbReference type="PROSITE" id="PS50123">
    <property type="entry name" value="CHER"/>
    <property type="match status" value="1"/>
</dbReference>
<dbReference type="InterPro" id="IPR022641">
    <property type="entry name" value="CheR_N"/>
</dbReference>
<dbReference type="AlphaFoldDB" id="A0A3N1NZA4"/>
<dbReference type="InterPro" id="IPR050903">
    <property type="entry name" value="Bact_Chemotaxis_MeTrfase"/>
</dbReference>
<name>A0A3N1NZA4_9GAMM</name>
<accession>A0A3N1NZA4</accession>
<keyword evidence="5" id="KW-0949">S-adenosyl-L-methionine</keyword>
<dbReference type="Pfam" id="PF01739">
    <property type="entry name" value="CheR"/>
    <property type="match status" value="1"/>
</dbReference>
<protein>
    <recommendedName>
        <fullName evidence="2">protein-glutamate O-methyltransferase</fullName>
        <ecNumber evidence="2">2.1.1.80</ecNumber>
    </recommendedName>
</protein>
<dbReference type="Proteomes" id="UP000273643">
    <property type="component" value="Unassembled WGS sequence"/>
</dbReference>